<evidence type="ECO:0000256" key="5">
    <source>
        <dbReference type="ARBA" id="ARBA00022695"/>
    </source>
</evidence>
<dbReference type="InterPro" id="IPR043502">
    <property type="entry name" value="DNA/RNA_pol_sf"/>
</dbReference>
<keyword evidence="8" id="KW-0378">Hydrolase</keyword>
<keyword evidence="16" id="KW-1185">Reference proteome</keyword>
<evidence type="ECO:0000256" key="10">
    <source>
        <dbReference type="ARBA" id="ARBA00023268"/>
    </source>
</evidence>
<dbReference type="Proteomes" id="UP000472272">
    <property type="component" value="Chromosome 8"/>
</dbReference>
<dbReference type="Gene3D" id="2.30.30.850">
    <property type="match status" value="1"/>
</dbReference>
<dbReference type="GO" id="GO:0003676">
    <property type="term" value="F:nucleic acid binding"/>
    <property type="evidence" value="ECO:0007669"/>
    <property type="project" value="InterPro"/>
</dbReference>
<name>A0A670JYF9_PODMU</name>
<reference evidence="15" key="2">
    <citation type="submission" date="2025-08" db="UniProtKB">
        <authorList>
            <consortium name="Ensembl"/>
        </authorList>
    </citation>
    <scope>IDENTIFICATION</scope>
</reference>
<dbReference type="Pfam" id="PF17921">
    <property type="entry name" value="Integrase_H2C2"/>
    <property type="match status" value="1"/>
</dbReference>
<dbReference type="InterPro" id="IPR012337">
    <property type="entry name" value="RNaseH-like_sf"/>
</dbReference>
<evidence type="ECO:0000256" key="3">
    <source>
        <dbReference type="ARBA" id="ARBA00018735"/>
    </source>
</evidence>
<evidence type="ECO:0000256" key="2">
    <source>
        <dbReference type="ARBA" id="ARBA00012180"/>
    </source>
</evidence>
<feature type="domain" description="RNase H type-1" evidence="13">
    <location>
        <begin position="564"/>
        <end position="711"/>
    </location>
</feature>
<dbReference type="GeneTree" id="ENSGT00940000160750"/>
<keyword evidence="6" id="KW-0540">Nuclease</keyword>
<dbReference type="InterPro" id="IPR050951">
    <property type="entry name" value="Retrovirus_Pol_polyprotein"/>
</dbReference>
<evidence type="ECO:0000259" key="12">
    <source>
        <dbReference type="PROSITE" id="PS50878"/>
    </source>
</evidence>
<dbReference type="PROSITE" id="PS50994">
    <property type="entry name" value="INTEGRASE"/>
    <property type="match status" value="1"/>
</dbReference>
<dbReference type="GO" id="GO:0016779">
    <property type="term" value="F:nucleotidyltransferase activity"/>
    <property type="evidence" value="ECO:0007669"/>
    <property type="project" value="UniProtKB-KW"/>
</dbReference>
<dbReference type="GO" id="GO:0004523">
    <property type="term" value="F:RNA-DNA hybrid ribonuclease activity"/>
    <property type="evidence" value="ECO:0007669"/>
    <property type="project" value="UniProtKB-EC"/>
</dbReference>
<dbReference type="EC" id="3.1.26.4" evidence="2"/>
<dbReference type="InterPro" id="IPR002156">
    <property type="entry name" value="RNaseH_domain"/>
</dbReference>
<dbReference type="PANTHER" id="PTHR37984">
    <property type="entry name" value="PROTEIN CBG26694"/>
    <property type="match status" value="1"/>
</dbReference>
<dbReference type="PROSITE" id="PS50878">
    <property type="entry name" value="RT_POL"/>
    <property type="match status" value="1"/>
</dbReference>
<dbReference type="Gene3D" id="1.10.340.70">
    <property type="match status" value="1"/>
</dbReference>
<dbReference type="Pfam" id="PF17919">
    <property type="entry name" value="RT_RNaseH_2"/>
    <property type="match status" value="1"/>
</dbReference>
<dbReference type="Pfam" id="PF00075">
    <property type="entry name" value="RNase_H"/>
    <property type="match status" value="1"/>
</dbReference>
<dbReference type="InterPro" id="IPR041577">
    <property type="entry name" value="RT_RNaseH_2"/>
</dbReference>
<dbReference type="AlphaFoldDB" id="A0A670JYF9"/>
<keyword evidence="4" id="KW-0808">Transferase</keyword>
<dbReference type="InterPro" id="IPR021109">
    <property type="entry name" value="Peptidase_aspartic_dom_sf"/>
</dbReference>
<evidence type="ECO:0000313" key="16">
    <source>
        <dbReference type="Proteomes" id="UP000472272"/>
    </source>
</evidence>
<dbReference type="SUPFAM" id="SSF56672">
    <property type="entry name" value="DNA/RNA polymerases"/>
    <property type="match status" value="1"/>
</dbReference>
<evidence type="ECO:0000256" key="7">
    <source>
        <dbReference type="ARBA" id="ARBA00022759"/>
    </source>
</evidence>
<dbReference type="InterPro" id="IPR000477">
    <property type="entry name" value="RT_dom"/>
</dbReference>
<sequence>MSNLKIIGVSGKPKEVGQLEETIIRRGDRTARGSLLFIPEAGINLLGRDLMVELGFQLLDLDSGTPMYPLQIEDEEQIDPTVWADGKMVGRLGIVPIKVTVKPGITQSWTPQYPMTRKGRIGLQPVVNELIKQGLLEPTMSPFNSPILAVQKKDGKYRMVEDLRNINRIVVPRFPVVPDPYTLLSRIPPTTRWYTVIDLKDAFWTCPLDTESRDLFAFEWEDVNTGRKQQYRWTVLPQGYTESPLLFGQALGEKLAGFTTTGPNRLLQYVDDLLMMGEKEKEVRQDSIRLLNWLGKLGVKVSKDKLQFVQRKVKYLGHLLEGGTRKLDPERVKGILELQPPRNKTDVRRMLGLLGYCRLWIDQFAKLVRFLNRKLAGDGRITWEQDDEQRWEEVKKTLIGAPVLALPNLQQPFHLYVTISSQTAVGVLAQKRGGRYQPVAYLSKTLEPVVRAWPTCIQVVAAAAELVVESRKLTFGGALIVHSPHQISTILTGAASTWMTDGRLTHYETVLRTSPDITLGTDRNLNPAEFLIGERKEWEPDEHDCLGTIQLMAKVREDLSEIPLVMGERWYVDGSSYVEEGKRKSGYAVVKEDGEIIESGALPANWSAQKCEIMALTRALELAGGLEVTVWTDSCYAWGVVHTFGRTWRDRGFIKADGKQIEHMALLERLLDALIGPEKVAVVHIPAHTRGTTPEESGNRWADLRAKEAAKGVPNEITIQQCALRVPILTAADTENLTFTSPEMEYITREGWEKRDEEWRTPEGQIVLPKTVMMGILEKIHESGHFGTEAMVNVVKSLYWSKDMWPMAHSIAWKCIICQKVNRTRAKKTEKGGRPLAVWPFQRIQVDFTELPEKGGYKHLLVVKDHLTGWVEAFPSRKATAQVTIKAILEHIVPRFGIIEAIDSDRGTHFTQKVLQEVMVALGIKWDLHTPWHPESSGKVERANAEIKKHLTKLYLENGLPWTKNLPLALLRMRIAPRKDLGVSPFELMMGRPYLAQLGQPMIEFKDLFIRKYLRSLSQSLLSLHRRGVLVQRPPLLEQQHSFQPGDLVLIKTWKAEKLSPGWDGPFRVLLVTESAIRTREYGWTHYHRVKRAPPERWTAIPSLDDPLKIKITKSGTGNQERTVRQ</sequence>
<dbReference type="Gene3D" id="2.40.70.10">
    <property type="entry name" value="Acid Proteases"/>
    <property type="match status" value="1"/>
</dbReference>
<evidence type="ECO:0000313" key="15">
    <source>
        <dbReference type="Ensembl" id="ENSPMRP00000030328.1"/>
    </source>
</evidence>
<dbReference type="Pfam" id="PF18697">
    <property type="entry name" value="MLVIN_C"/>
    <property type="match status" value="1"/>
</dbReference>
<evidence type="ECO:0000256" key="11">
    <source>
        <dbReference type="ARBA" id="ARBA00039658"/>
    </source>
</evidence>
<evidence type="ECO:0000256" key="6">
    <source>
        <dbReference type="ARBA" id="ARBA00022722"/>
    </source>
</evidence>
<keyword evidence="5" id="KW-0548">Nucleotidyltransferase</keyword>
<dbReference type="Pfam" id="PF00078">
    <property type="entry name" value="RVT_1"/>
    <property type="match status" value="1"/>
</dbReference>
<evidence type="ECO:0000259" key="14">
    <source>
        <dbReference type="PROSITE" id="PS50994"/>
    </source>
</evidence>
<dbReference type="PROSITE" id="PS50879">
    <property type="entry name" value="RNASE_H_1"/>
    <property type="match status" value="1"/>
</dbReference>
<dbReference type="Gene3D" id="3.10.10.10">
    <property type="entry name" value="HIV Type 1 Reverse Transcriptase, subunit A, domain 1"/>
    <property type="match status" value="1"/>
</dbReference>
<dbReference type="InterPro" id="IPR043128">
    <property type="entry name" value="Rev_trsase/Diguanyl_cyclase"/>
</dbReference>
<protein>
    <recommendedName>
        <fullName evidence="3">Gag-Pol polyprotein</fullName>
        <ecNumber evidence="2">3.1.26.4</ecNumber>
    </recommendedName>
    <alternativeName>
        <fullName evidence="11">Gypsy retrotransposon integrase-like protein 1</fullName>
    </alternativeName>
</protein>
<dbReference type="GO" id="GO:0006310">
    <property type="term" value="P:DNA recombination"/>
    <property type="evidence" value="ECO:0007669"/>
    <property type="project" value="UniProtKB-KW"/>
</dbReference>
<evidence type="ECO:0000259" key="13">
    <source>
        <dbReference type="PROSITE" id="PS50879"/>
    </source>
</evidence>
<dbReference type="Pfam" id="PF00665">
    <property type="entry name" value="rve"/>
    <property type="match status" value="1"/>
</dbReference>
<dbReference type="Gene3D" id="3.10.20.370">
    <property type="match status" value="1"/>
</dbReference>
<comment type="similarity">
    <text evidence="1">Belongs to the beta type-B retroviral polymerase family. HERV class-II K(HML-2) pol subfamily.</text>
</comment>
<feature type="domain" description="Reverse transcriptase" evidence="12">
    <location>
        <begin position="131"/>
        <end position="320"/>
    </location>
</feature>
<dbReference type="Gene3D" id="3.30.70.270">
    <property type="match status" value="2"/>
</dbReference>
<dbReference type="SUPFAM" id="SSF53098">
    <property type="entry name" value="Ribonuclease H-like"/>
    <property type="match status" value="2"/>
</dbReference>
<dbReference type="PANTHER" id="PTHR37984:SF5">
    <property type="entry name" value="PROTEIN NYNRIN-LIKE"/>
    <property type="match status" value="1"/>
</dbReference>
<dbReference type="InterPro" id="IPR040643">
    <property type="entry name" value="MLVIN_C"/>
</dbReference>
<dbReference type="InterPro" id="IPR036397">
    <property type="entry name" value="RNaseH_sf"/>
</dbReference>
<organism evidence="15 16">
    <name type="scientific">Podarcis muralis</name>
    <name type="common">Wall lizard</name>
    <name type="synonym">Lacerta muralis</name>
    <dbReference type="NCBI Taxonomy" id="64176"/>
    <lineage>
        <taxon>Eukaryota</taxon>
        <taxon>Metazoa</taxon>
        <taxon>Chordata</taxon>
        <taxon>Craniata</taxon>
        <taxon>Vertebrata</taxon>
        <taxon>Euteleostomi</taxon>
        <taxon>Lepidosauria</taxon>
        <taxon>Squamata</taxon>
        <taxon>Bifurcata</taxon>
        <taxon>Unidentata</taxon>
        <taxon>Episquamata</taxon>
        <taxon>Laterata</taxon>
        <taxon>Lacertibaenia</taxon>
        <taxon>Lacertidae</taxon>
        <taxon>Podarcis</taxon>
    </lineage>
</organism>
<keyword evidence="7" id="KW-0255">Endonuclease</keyword>
<dbReference type="InterPro" id="IPR041588">
    <property type="entry name" value="Integrase_H2C2"/>
</dbReference>
<dbReference type="GO" id="GO:0015074">
    <property type="term" value="P:DNA integration"/>
    <property type="evidence" value="ECO:0007669"/>
    <property type="project" value="InterPro"/>
</dbReference>
<dbReference type="InterPro" id="IPR001584">
    <property type="entry name" value="Integrase_cat-core"/>
</dbReference>
<dbReference type="Gene3D" id="3.30.420.10">
    <property type="entry name" value="Ribonuclease H-like superfamily/Ribonuclease H"/>
    <property type="match status" value="2"/>
</dbReference>
<proteinExistence type="inferred from homology"/>
<keyword evidence="9" id="KW-0233">DNA recombination</keyword>
<dbReference type="OMA" id="NINIFAW"/>
<accession>A0A670JYF9</accession>
<evidence type="ECO:0000256" key="8">
    <source>
        <dbReference type="ARBA" id="ARBA00022801"/>
    </source>
</evidence>
<feature type="domain" description="Integrase catalytic" evidence="14">
    <location>
        <begin position="836"/>
        <end position="993"/>
    </location>
</feature>
<evidence type="ECO:0000256" key="9">
    <source>
        <dbReference type="ARBA" id="ARBA00023172"/>
    </source>
</evidence>
<evidence type="ECO:0000256" key="1">
    <source>
        <dbReference type="ARBA" id="ARBA00010879"/>
    </source>
</evidence>
<reference evidence="15 16" key="1">
    <citation type="journal article" date="2019" name="Proc. Natl. Acad. Sci. U.S.A.">
        <title>Regulatory changes in pterin and carotenoid genes underlie balanced color polymorphisms in the wall lizard.</title>
        <authorList>
            <person name="Andrade P."/>
            <person name="Pinho C."/>
            <person name="Perez I de Lanuza G."/>
            <person name="Afonso S."/>
            <person name="Brejcha J."/>
            <person name="Rubin C.J."/>
            <person name="Wallerman O."/>
            <person name="Pereira P."/>
            <person name="Sabatino S.J."/>
            <person name="Bellati A."/>
            <person name="Pellitteri-Rosa D."/>
            <person name="Bosakova Z."/>
            <person name="Bunikis I."/>
            <person name="Carretero M.A."/>
            <person name="Feiner N."/>
            <person name="Marsik P."/>
            <person name="Pauperio F."/>
            <person name="Salvi D."/>
            <person name="Soler L."/>
            <person name="While G.M."/>
            <person name="Uller T."/>
            <person name="Font E."/>
            <person name="Andersson L."/>
            <person name="Carneiro M."/>
        </authorList>
    </citation>
    <scope>NUCLEOTIDE SEQUENCE</scope>
</reference>
<dbReference type="CDD" id="cd09273">
    <property type="entry name" value="RNase_HI_RT_Bel"/>
    <property type="match status" value="1"/>
</dbReference>
<reference evidence="15" key="3">
    <citation type="submission" date="2025-09" db="UniProtKB">
        <authorList>
            <consortium name="Ensembl"/>
        </authorList>
    </citation>
    <scope>IDENTIFICATION</scope>
</reference>
<dbReference type="Ensembl" id="ENSPMRT00000032157.1">
    <property type="protein sequence ID" value="ENSPMRP00000030328.1"/>
    <property type="gene ID" value="ENSPMRG00000019612.1"/>
</dbReference>
<evidence type="ECO:0000256" key="4">
    <source>
        <dbReference type="ARBA" id="ARBA00022679"/>
    </source>
</evidence>
<keyword evidence="10" id="KW-0511">Multifunctional enzyme</keyword>